<dbReference type="GO" id="GO:0019005">
    <property type="term" value="C:SCF ubiquitin ligase complex"/>
    <property type="evidence" value="ECO:0007669"/>
    <property type="project" value="TreeGrafter"/>
</dbReference>
<dbReference type="Gene3D" id="3.80.10.10">
    <property type="entry name" value="Ribonuclease Inhibitor"/>
    <property type="match status" value="2"/>
</dbReference>
<dbReference type="GO" id="GO:0031146">
    <property type="term" value="P:SCF-dependent proteasomal ubiquitin-dependent protein catabolic process"/>
    <property type="evidence" value="ECO:0007669"/>
    <property type="project" value="TreeGrafter"/>
</dbReference>
<dbReference type="Pfam" id="PF25372">
    <property type="entry name" value="DUF7885"/>
    <property type="match status" value="1"/>
</dbReference>
<dbReference type="Gramene" id="PRQ43465">
    <property type="protein sequence ID" value="PRQ43465"/>
    <property type="gene ID" value="RchiOBHm_Chr3g0468781"/>
</dbReference>
<dbReference type="InterPro" id="IPR001611">
    <property type="entry name" value="Leu-rich_rpt"/>
</dbReference>
<dbReference type="InterPro" id="IPR006553">
    <property type="entry name" value="Leu-rich_rpt_Cys-con_subtyp"/>
</dbReference>
<comment type="caution">
    <text evidence="2">The sequence shown here is derived from an EMBL/GenBank/DDBJ whole genome shotgun (WGS) entry which is preliminary data.</text>
</comment>
<evidence type="ECO:0000259" key="1">
    <source>
        <dbReference type="Pfam" id="PF25372"/>
    </source>
</evidence>
<dbReference type="OMA" id="LESCHIT"/>
<feature type="domain" description="F-box/LRR-repeat protein 15-like leucin rich repeat" evidence="1">
    <location>
        <begin position="17"/>
        <end position="94"/>
    </location>
</feature>
<dbReference type="SMART" id="SM00367">
    <property type="entry name" value="LRR_CC"/>
    <property type="match status" value="5"/>
</dbReference>
<protein>
    <submittedName>
        <fullName evidence="2">Putative leucine-rich repeat domain, L domain-containing protein</fullName>
    </submittedName>
</protein>
<dbReference type="PANTHER" id="PTHR13318:SF223">
    <property type="entry name" value="RNI-LIKE SUPERFAMILY PROTEIN"/>
    <property type="match status" value="1"/>
</dbReference>
<dbReference type="EMBL" id="PDCK01000041">
    <property type="protein sequence ID" value="PRQ43465.1"/>
    <property type="molecule type" value="Genomic_DNA"/>
</dbReference>
<evidence type="ECO:0000313" key="2">
    <source>
        <dbReference type="EMBL" id="PRQ43465.1"/>
    </source>
</evidence>
<organism evidence="2 3">
    <name type="scientific">Rosa chinensis</name>
    <name type="common">China rose</name>
    <dbReference type="NCBI Taxonomy" id="74649"/>
    <lineage>
        <taxon>Eukaryota</taxon>
        <taxon>Viridiplantae</taxon>
        <taxon>Streptophyta</taxon>
        <taxon>Embryophyta</taxon>
        <taxon>Tracheophyta</taxon>
        <taxon>Spermatophyta</taxon>
        <taxon>Magnoliopsida</taxon>
        <taxon>eudicotyledons</taxon>
        <taxon>Gunneridae</taxon>
        <taxon>Pentapetalae</taxon>
        <taxon>rosids</taxon>
        <taxon>fabids</taxon>
        <taxon>Rosales</taxon>
        <taxon>Rosaceae</taxon>
        <taxon>Rosoideae</taxon>
        <taxon>Rosoideae incertae sedis</taxon>
        <taxon>Rosa</taxon>
    </lineage>
</organism>
<keyword evidence="3" id="KW-1185">Reference proteome</keyword>
<reference evidence="2 3" key="1">
    <citation type="journal article" date="2018" name="Nat. Genet.">
        <title>The Rosa genome provides new insights in the design of modern roses.</title>
        <authorList>
            <person name="Bendahmane M."/>
        </authorList>
    </citation>
    <scope>NUCLEOTIDE SEQUENCE [LARGE SCALE GENOMIC DNA]</scope>
    <source>
        <strain evidence="3">cv. Old Blush</strain>
    </source>
</reference>
<dbReference type="Proteomes" id="UP000238479">
    <property type="component" value="Chromosome 3"/>
</dbReference>
<dbReference type="InterPro" id="IPR057207">
    <property type="entry name" value="FBXL15_LRR"/>
</dbReference>
<sequence>MCMMSDAHDGIVSFIPLADNLKHLDLGYIMFVSDKTLEAIGSSSCPITVLNLESCHITDCGLRFLTNGSCSKTIKELVLKGCHRITDSGVSLLQKMCALEELNLADCREVTDVGGVAISAIRTLKKLDFARGPKVTAWGPAWGPRVTDRTILALAENCLNLEILDLSGNKFVTGVGIRAFLGHKCLQSLDLRYIRVYVSGSDLEDLALACPSLKSILVEGGWRKRLLGEMQESAVSRFVRFN</sequence>
<dbReference type="STRING" id="74649.A0A2P6RAK7"/>
<gene>
    <name evidence="2" type="ORF">RchiOBHm_Chr3g0468781</name>
</gene>
<evidence type="ECO:0000313" key="3">
    <source>
        <dbReference type="Proteomes" id="UP000238479"/>
    </source>
</evidence>
<dbReference type="AlphaFoldDB" id="A0A2P6RAK7"/>
<dbReference type="Pfam" id="PF13516">
    <property type="entry name" value="LRR_6"/>
    <property type="match status" value="2"/>
</dbReference>
<proteinExistence type="predicted"/>
<accession>A0A2P6RAK7</accession>
<dbReference type="PANTHER" id="PTHR13318">
    <property type="entry name" value="PARTNER OF PAIRED, ISOFORM B-RELATED"/>
    <property type="match status" value="1"/>
</dbReference>
<dbReference type="InterPro" id="IPR032675">
    <property type="entry name" value="LRR_dom_sf"/>
</dbReference>
<dbReference type="SUPFAM" id="SSF52047">
    <property type="entry name" value="RNI-like"/>
    <property type="match status" value="1"/>
</dbReference>
<name>A0A2P6RAK7_ROSCH</name>
<dbReference type="OrthoDB" id="1870722at2759"/>